<reference evidence="1 2" key="1">
    <citation type="journal article" name="Sci. Rep.">
        <title>Telomere-to-telomere assembled and centromere annotated genomes of the two main subspecies of the button mushroom Agaricus bisporus reveal especially polymorphic chromosome ends.</title>
        <authorList>
            <person name="Sonnenberg A.S.M."/>
            <person name="Sedaghat-Telgerd N."/>
            <person name="Lavrijssen B."/>
            <person name="Ohm R.A."/>
            <person name="Hendrickx P.M."/>
            <person name="Scholtmeijer K."/>
            <person name="Baars J.J.P."/>
            <person name="van Peer A."/>
        </authorList>
    </citation>
    <scope>NUCLEOTIDE SEQUENCE [LARGE SCALE GENOMIC DNA]</scope>
    <source>
        <strain evidence="1 2">H119_p4</strain>
    </source>
</reference>
<dbReference type="EMBL" id="JABXXO010000004">
    <property type="protein sequence ID" value="KAF7778635.1"/>
    <property type="molecule type" value="Genomic_DNA"/>
</dbReference>
<dbReference type="Gene3D" id="1.20.1280.50">
    <property type="match status" value="1"/>
</dbReference>
<protein>
    <recommendedName>
        <fullName evidence="3">F-box domain-containing protein</fullName>
    </recommendedName>
</protein>
<sequence length="293" mass="33138">MSSTVQHDELVLAHVDARITLLHHQLAALRDQHISLTLTRERLSAMIVAKRVSNAPMRSLIPELCAHIFSFCVLAEEHHPEPQNIWHICAPVVLSNVCRRWQAMVVHNPLLWTQLCIRLDDNINHLVRAKLWISRSASLPFHLTLRPSTLPPPTGIPESLLQPFMQAIRFLSAHIHRVKSLTIQPGIPVIPLLLSGGALPPMPHLTDLILDTDDKDDPSIVQSPLDAPLLHHLRLRDLTSMRRVLQPSLGHIRTLAITAHKEWSSHKLFSDILSQDRLLAPIKKLTFTLAWDL</sequence>
<dbReference type="AlphaFoldDB" id="A0A8H7F6K7"/>
<evidence type="ECO:0008006" key="3">
    <source>
        <dbReference type="Google" id="ProtNLM"/>
    </source>
</evidence>
<name>A0A8H7F6K7_AGABI</name>
<comment type="caution">
    <text evidence="1">The sequence shown here is derived from an EMBL/GenBank/DDBJ whole genome shotgun (WGS) entry which is preliminary data.</text>
</comment>
<gene>
    <name evidence="1" type="ORF">Agabi119p4_2980</name>
</gene>
<evidence type="ECO:0000313" key="2">
    <source>
        <dbReference type="Proteomes" id="UP000629468"/>
    </source>
</evidence>
<evidence type="ECO:0000313" key="1">
    <source>
        <dbReference type="EMBL" id="KAF7778635.1"/>
    </source>
</evidence>
<accession>A0A8H7F6K7</accession>
<organism evidence="1 2">
    <name type="scientific">Agaricus bisporus var. burnettii</name>
    <dbReference type="NCBI Taxonomy" id="192524"/>
    <lineage>
        <taxon>Eukaryota</taxon>
        <taxon>Fungi</taxon>
        <taxon>Dikarya</taxon>
        <taxon>Basidiomycota</taxon>
        <taxon>Agaricomycotina</taxon>
        <taxon>Agaricomycetes</taxon>
        <taxon>Agaricomycetidae</taxon>
        <taxon>Agaricales</taxon>
        <taxon>Agaricineae</taxon>
        <taxon>Agaricaceae</taxon>
        <taxon>Agaricus</taxon>
    </lineage>
</organism>
<proteinExistence type="predicted"/>
<dbReference type="Proteomes" id="UP000629468">
    <property type="component" value="Unassembled WGS sequence"/>
</dbReference>